<dbReference type="WBParaSite" id="PS1159_v2.g8812.t1">
    <property type="protein sequence ID" value="PS1159_v2.g8812.t1"/>
    <property type="gene ID" value="PS1159_v2.g8812"/>
</dbReference>
<organism evidence="1 2">
    <name type="scientific">Panagrolaimus sp. PS1159</name>
    <dbReference type="NCBI Taxonomy" id="55785"/>
    <lineage>
        <taxon>Eukaryota</taxon>
        <taxon>Metazoa</taxon>
        <taxon>Ecdysozoa</taxon>
        <taxon>Nematoda</taxon>
        <taxon>Chromadorea</taxon>
        <taxon>Rhabditida</taxon>
        <taxon>Tylenchina</taxon>
        <taxon>Panagrolaimomorpha</taxon>
        <taxon>Panagrolaimoidea</taxon>
        <taxon>Panagrolaimidae</taxon>
        <taxon>Panagrolaimus</taxon>
    </lineage>
</organism>
<name>A0AC35GU63_9BILA</name>
<evidence type="ECO:0000313" key="1">
    <source>
        <dbReference type="Proteomes" id="UP000887580"/>
    </source>
</evidence>
<proteinExistence type="predicted"/>
<evidence type="ECO:0000313" key="2">
    <source>
        <dbReference type="WBParaSite" id="PS1159_v2.g8812.t1"/>
    </source>
</evidence>
<protein>
    <submittedName>
        <fullName evidence="2">RNase NYN domain-containing protein</fullName>
    </submittedName>
</protein>
<accession>A0AC35GU63</accession>
<sequence>MDETKGIPRLILIDAANFMYYYRDVTENYSNIYDSRPNAFHIPMLVTNLSSMGHPIRIVITEELTKNKQRVQNHFILHELEKAGLLLHPYGNKKDKDDVCLLQLAEQHGALIISNDHFSNYPGYTKLLKANILTCKKEFENKYNCLEMDGILTKYFICNDNLISTPEHRDYEAVLNSQKCFPLISPSVYGKLDLLELYLKCDILSKRGDELPPEAGFLNPDDPFPYVFYLFAQRGNTVRGKDIRKRYKSFSYTSFQ</sequence>
<reference evidence="2" key="1">
    <citation type="submission" date="2022-11" db="UniProtKB">
        <authorList>
            <consortium name="WormBaseParasite"/>
        </authorList>
    </citation>
    <scope>IDENTIFICATION</scope>
</reference>
<dbReference type="Proteomes" id="UP000887580">
    <property type="component" value="Unplaced"/>
</dbReference>